<feature type="transmembrane region" description="Helical" evidence="1">
    <location>
        <begin position="126"/>
        <end position="145"/>
    </location>
</feature>
<feature type="transmembrane region" description="Helical" evidence="1">
    <location>
        <begin position="101"/>
        <end position="120"/>
    </location>
</feature>
<reference evidence="2 3" key="1">
    <citation type="submission" date="2019-08" db="EMBL/GenBank/DDBJ databases">
        <title>In-depth cultivation of the pig gut microbiome towards novel bacterial diversity and tailored functional studies.</title>
        <authorList>
            <person name="Wylensek D."/>
            <person name="Hitch T.C.A."/>
            <person name="Clavel T."/>
        </authorList>
    </citation>
    <scope>NUCLEOTIDE SEQUENCE [LARGE SCALE GENOMIC DNA]</scope>
    <source>
        <strain evidence="2 3">Oil-RF-744-WCA-WT-10</strain>
    </source>
</reference>
<accession>A0A6L5XF35</accession>
<proteinExistence type="predicted"/>
<name>A0A6L5XF35_9BACT</name>
<evidence type="ECO:0000256" key="1">
    <source>
        <dbReference type="SAM" id="Phobius"/>
    </source>
</evidence>
<dbReference type="AlphaFoldDB" id="A0A6L5XF35"/>
<comment type="caution">
    <text evidence="2">The sequence shown here is derived from an EMBL/GenBank/DDBJ whole genome shotgun (WGS) entry which is preliminary data.</text>
</comment>
<organism evidence="2 3">
    <name type="scientific">Sodaliphilus pleomorphus</name>
    <dbReference type="NCBI Taxonomy" id="2606626"/>
    <lineage>
        <taxon>Bacteria</taxon>
        <taxon>Pseudomonadati</taxon>
        <taxon>Bacteroidota</taxon>
        <taxon>Bacteroidia</taxon>
        <taxon>Bacteroidales</taxon>
        <taxon>Muribaculaceae</taxon>
        <taxon>Sodaliphilus</taxon>
    </lineage>
</organism>
<keyword evidence="1" id="KW-0812">Transmembrane</keyword>
<evidence type="ECO:0000313" key="2">
    <source>
        <dbReference type="EMBL" id="MSS18158.1"/>
    </source>
</evidence>
<feature type="transmembrane region" description="Helical" evidence="1">
    <location>
        <begin position="51"/>
        <end position="81"/>
    </location>
</feature>
<gene>
    <name evidence="2" type="ORF">FYJ29_10370</name>
</gene>
<dbReference type="EMBL" id="VULT01000016">
    <property type="protein sequence ID" value="MSS18158.1"/>
    <property type="molecule type" value="Genomic_DNA"/>
</dbReference>
<sequence length="157" mass="18241">MKTNYLFPHKCKWIGWALFVPFFLLAIYSLVADQEIDNWVTLPWPCIGQAFFSNATGIGINSVGLGDEIVGVVLTVSLLLIGFAREKQEDEYTIALRFKSLAWSMKVDAALLIAALLFTYGMVFFYFWYAYLILIFLLYVGRFYYELYKFRRSSDEE</sequence>
<keyword evidence="1" id="KW-1133">Transmembrane helix</keyword>
<dbReference type="RefSeq" id="WP_154327099.1">
    <property type="nucleotide sequence ID" value="NZ_CP045696.1"/>
</dbReference>
<protein>
    <submittedName>
        <fullName evidence="2">Uncharacterized protein</fullName>
    </submittedName>
</protein>
<keyword evidence="3" id="KW-1185">Reference proteome</keyword>
<feature type="transmembrane region" description="Helical" evidence="1">
    <location>
        <begin position="12"/>
        <end position="31"/>
    </location>
</feature>
<evidence type="ECO:0000313" key="3">
    <source>
        <dbReference type="Proteomes" id="UP000483362"/>
    </source>
</evidence>
<keyword evidence="1" id="KW-0472">Membrane</keyword>
<dbReference type="Proteomes" id="UP000483362">
    <property type="component" value="Unassembled WGS sequence"/>
</dbReference>